<dbReference type="Gene3D" id="3.30.70.1660">
    <property type="match status" value="1"/>
</dbReference>
<evidence type="ECO:0000313" key="6">
    <source>
        <dbReference type="EnsemblMetazoa" id="XP_030848497"/>
    </source>
</evidence>
<comment type="similarity">
    <text evidence="1">Belongs to the prokaryotic/mitochondrial release factor family.</text>
</comment>
<reference evidence="6" key="2">
    <citation type="submission" date="2021-01" db="UniProtKB">
        <authorList>
            <consortium name="EnsemblMetazoa"/>
        </authorList>
    </citation>
    <scope>IDENTIFICATION</scope>
</reference>
<proteinExistence type="inferred from homology"/>
<dbReference type="GO" id="GO:0003747">
    <property type="term" value="F:translation release factor activity"/>
    <property type="evidence" value="ECO:0007669"/>
    <property type="project" value="InterPro"/>
</dbReference>
<dbReference type="InterPro" id="IPR045853">
    <property type="entry name" value="Pep_chain_release_fac_I_sf"/>
</dbReference>
<dbReference type="Gene3D" id="3.30.160.20">
    <property type="match status" value="1"/>
</dbReference>
<evidence type="ECO:0000256" key="2">
    <source>
        <dbReference type="ARBA" id="ARBA00022481"/>
    </source>
</evidence>
<dbReference type="Pfam" id="PF00472">
    <property type="entry name" value="RF-1"/>
    <property type="match status" value="1"/>
</dbReference>
<sequence>MATSIALLCGRMCIQDLPKRMSCSRVQMLNSSMHTTHITRRTCRLVSTSSLNQQVFPTHYHHQHLPRPRVFLRTCTKTHGAEPNMLITCHTVWIKSVFSQSTSETSKQHFSCMDLKQIKQLSHHFLKNLILFPLAHQNASTQCRLMYHHFSTRASYSTLKGDHVRSNYQSPLSALYRMQAYGSSAGNKTGDPLSPKSPEFRCYMDHLTKEHQAISESLQRGDPMSDSKQKELRGSLMELGAVLDKWEELTSAEEEITELQRLIEEPSDTSQDKEMQELAAAEKDDLDAMIADISEELVDLLLPSEETDDNDVIMEFTAGVGGQEAMLFAADMFEMYQRYAAYRGWTFSVLEYFTTDMGGLRHASVSMSGDQAYLLLRQEAGVHRVQRVPRTESKGRIHTSTMAIAVLPQPKEIDLKLDPKDLRVETKKASGAGGQHVNTTDSAVRITHLPTGISAESQQERSQHKNRSIAMTMLQTRIYNRILADQTSSERSMRSSQVGTGGRSEKIRTYNYQQDRITDHRRGRTVHGVPEYLLGSELLDEMVTSCVEGDQCQQVRERILEVYDKNRDSGR</sequence>
<keyword evidence="3" id="KW-0648">Protein biosynthesis</keyword>
<dbReference type="AlphaFoldDB" id="A0A7M7PB35"/>
<dbReference type="InterPro" id="IPR050057">
    <property type="entry name" value="Prokaryotic/Mito_RF"/>
</dbReference>
<evidence type="ECO:0000256" key="3">
    <source>
        <dbReference type="ARBA" id="ARBA00022917"/>
    </source>
</evidence>
<organism evidence="6 7">
    <name type="scientific">Strongylocentrotus purpuratus</name>
    <name type="common">Purple sea urchin</name>
    <dbReference type="NCBI Taxonomy" id="7668"/>
    <lineage>
        <taxon>Eukaryota</taxon>
        <taxon>Metazoa</taxon>
        <taxon>Echinodermata</taxon>
        <taxon>Eleutherozoa</taxon>
        <taxon>Echinozoa</taxon>
        <taxon>Echinoidea</taxon>
        <taxon>Euechinoidea</taxon>
        <taxon>Echinacea</taxon>
        <taxon>Camarodonta</taxon>
        <taxon>Echinidea</taxon>
        <taxon>Strongylocentrotidae</taxon>
        <taxon>Strongylocentrotus</taxon>
    </lineage>
</organism>
<evidence type="ECO:0000259" key="5">
    <source>
        <dbReference type="SMART" id="SM00937"/>
    </source>
</evidence>
<dbReference type="SUPFAM" id="SSF75620">
    <property type="entry name" value="Release factor"/>
    <property type="match status" value="1"/>
</dbReference>
<evidence type="ECO:0000256" key="1">
    <source>
        <dbReference type="ARBA" id="ARBA00010835"/>
    </source>
</evidence>
<evidence type="ECO:0000256" key="4">
    <source>
        <dbReference type="SAM" id="MobiDB-lite"/>
    </source>
</evidence>
<keyword evidence="2" id="KW-0488">Methylation</keyword>
<feature type="compositionally biased region" description="Polar residues" evidence="4">
    <location>
        <begin position="486"/>
        <end position="498"/>
    </location>
</feature>
<dbReference type="RefSeq" id="XP_030848497.1">
    <property type="nucleotide sequence ID" value="XM_030992637.1"/>
</dbReference>
<feature type="region of interest" description="Disordered" evidence="4">
    <location>
        <begin position="486"/>
        <end position="505"/>
    </location>
</feature>
<dbReference type="OrthoDB" id="2019491at2759"/>
<dbReference type="FunCoup" id="A0A7M7PB35">
    <property type="interactions" value="1426"/>
</dbReference>
<dbReference type="InterPro" id="IPR005139">
    <property type="entry name" value="PCRF"/>
</dbReference>
<dbReference type="PANTHER" id="PTHR43804:SF7">
    <property type="entry name" value="LD18447P"/>
    <property type="match status" value="1"/>
</dbReference>
<dbReference type="InterPro" id="IPR000352">
    <property type="entry name" value="Pep_chain_release_fac_I"/>
</dbReference>
<evidence type="ECO:0000313" key="7">
    <source>
        <dbReference type="Proteomes" id="UP000007110"/>
    </source>
</evidence>
<accession>A0A7M7PB35</accession>
<reference evidence="7" key="1">
    <citation type="submission" date="2015-02" db="EMBL/GenBank/DDBJ databases">
        <title>Genome sequencing for Strongylocentrotus purpuratus.</title>
        <authorList>
            <person name="Murali S."/>
            <person name="Liu Y."/>
            <person name="Vee V."/>
            <person name="English A."/>
            <person name="Wang M."/>
            <person name="Skinner E."/>
            <person name="Han Y."/>
            <person name="Muzny D.M."/>
            <person name="Worley K.C."/>
            <person name="Gibbs R.A."/>
        </authorList>
    </citation>
    <scope>NUCLEOTIDE SEQUENCE</scope>
</reference>
<dbReference type="GeneID" id="593361"/>
<dbReference type="FunFam" id="3.30.160.20:FF:000004">
    <property type="entry name" value="Peptide chain release factor 1"/>
    <property type="match status" value="1"/>
</dbReference>
<dbReference type="PANTHER" id="PTHR43804">
    <property type="entry name" value="LD18447P"/>
    <property type="match status" value="1"/>
</dbReference>
<dbReference type="Proteomes" id="UP000007110">
    <property type="component" value="Unassembled WGS sequence"/>
</dbReference>
<dbReference type="EnsemblMetazoa" id="XM_030992637">
    <property type="protein sequence ID" value="XP_030848497"/>
    <property type="gene ID" value="LOC593361"/>
</dbReference>
<dbReference type="GO" id="GO:0070126">
    <property type="term" value="P:mitochondrial translational termination"/>
    <property type="evidence" value="ECO:0000318"/>
    <property type="project" value="GO_Central"/>
</dbReference>
<feature type="domain" description="Peptide chain release factor" evidence="5">
    <location>
        <begin position="265"/>
        <end position="379"/>
    </location>
</feature>
<dbReference type="SMART" id="SM00937">
    <property type="entry name" value="PCRF"/>
    <property type="match status" value="1"/>
</dbReference>
<protein>
    <recommendedName>
        <fullName evidence="5">Peptide chain release factor domain-containing protein</fullName>
    </recommendedName>
</protein>
<dbReference type="Gene3D" id="6.10.140.1950">
    <property type="match status" value="1"/>
</dbReference>
<dbReference type="KEGG" id="spu:593361"/>
<dbReference type="GO" id="GO:0005739">
    <property type="term" value="C:mitochondrion"/>
    <property type="evidence" value="ECO:0000318"/>
    <property type="project" value="GO_Central"/>
</dbReference>
<name>A0A7M7PB35_STRPU</name>
<dbReference type="InParanoid" id="A0A7M7PB35"/>
<keyword evidence="7" id="KW-1185">Reference proteome</keyword>
<dbReference type="Pfam" id="PF03462">
    <property type="entry name" value="PCRF"/>
    <property type="match status" value="1"/>
</dbReference>
<dbReference type="FunFam" id="3.30.70.1660:FF:000002">
    <property type="entry name" value="Peptide chain release factor 1"/>
    <property type="match status" value="1"/>
</dbReference>